<dbReference type="KEGG" id="tmar:MARIT_2714"/>
<sequence>MLDIKLLSISVTELQGSLPNEIISVGVYFTSKYEVTYFFLTKEINDYVESEIEEILHDILTEAGVRHIPPNRLGFKFTIDYKMTTNKVDFINKANYPMYILYLLPEHLELKQNTKNRINIDISNISIYSMEVFFNQILLGNLESNENFILKEESDNFRLTLRLKDQEKYLSLFDYINEEFNNLQLSNKLDLELKLIN</sequence>
<evidence type="ECO:0000313" key="1">
    <source>
        <dbReference type="EMBL" id="SFZ84362.1"/>
    </source>
</evidence>
<dbReference type="AlphaFoldDB" id="A0A2H1ECF0"/>
<protein>
    <submittedName>
        <fullName evidence="1">Uncharacterized protein</fullName>
    </submittedName>
</protein>
<dbReference type="GeneID" id="47724173"/>
<organism evidence="1 2">
    <name type="scientific">Tenacibaculum maritimum NCIMB 2154</name>
    <dbReference type="NCBI Taxonomy" id="1349785"/>
    <lineage>
        <taxon>Bacteria</taxon>
        <taxon>Pseudomonadati</taxon>
        <taxon>Bacteroidota</taxon>
        <taxon>Flavobacteriia</taxon>
        <taxon>Flavobacteriales</taxon>
        <taxon>Flavobacteriaceae</taxon>
        <taxon>Tenacibaculum</taxon>
    </lineage>
</organism>
<gene>
    <name evidence="1" type="ORF">MARIT_2714</name>
</gene>
<evidence type="ECO:0000313" key="2">
    <source>
        <dbReference type="Proteomes" id="UP000231564"/>
    </source>
</evidence>
<dbReference type="EMBL" id="LT634361">
    <property type="protein sequence ID" value="SFZ84362.1"/>
    <property type="molecule type" value="Genomic_DNA"/>
</dbReference>
<name>A0A2H1ECF0_9FLAO</name>
<proteinExistence type="predicted"/>
<dbReference type="Proteomes" id="UP000231564">
    <property type="component" value="Chromosome MARIT"/>
</dbReference>
<dbReference type="RefSeq" id="WP_100211733.1">
    <property type="nucleotide sequence ID" value="NZ_CP138495.1"/>
</dbReference>
<keyword evidence="2" id="KW-1185">Reference proteome</keyword>
<accession>A0A2H1ECF0</accession>
<reference evidence="1 2" key="1">
    <citation type="submission" date="2016-11" db="EMBL/GenBank/DDBJ databases">
        <authorList>
            <person name="Jaros S."/>
            <person name="Januszkiewicz K."/>
            <person name="Wedrychowicz H."/>
        </authorList>
    </citation>
    <scope>NUCLEOTIDE SEQUENCE [LARGE SCALE GENOMIC DNA]</scope>
    <source>
        <strain evidence="1">NCIMB 2154T</strain>
    </source>
</reference>